<keyword evidence="4 6" id="KW-0289">Folate biosynthesis</keyword>
<name>B1ZQM2_OPITP</name>
<dbReference type="GO" id="GO:0046654">
    <property type="term" value="P:tetrahydrofolate biosynthetic process"/>
    <property type="evidence" value="ECO:0007669"/>
    <property type="project" value="UniProtKB-UniRule"/>
</dbReference>
<dbReference type="KEGG" id="ote:Oter_2349"/>
<dbReference type="GO" id="GO:0046656">
    <property type="term" value="P:folic acid biosynthetic process"/>
    <property type="evidence" value="ECO:0007669"/>
    <property type="project" value="UniProtKB-UniRule"/>
</dbReference>
<evidence type="ECO:0000256" key="2">
    <source>
        <dbReference type="ARBA" id="ARBA00005013"/>
    </source>
</evidence>
<evidence type="ECO:0000256" key="6">
    <source>
        <dbReference type="RuleBase" id="RU362079"/>
    </source>
</evidence>
<comment type="function">
    <text evidence="6">Catalyzes the conversion of 7,8-dihydroneopterin to 6-hydroxymethyl-7,8-dihydropterin.</text>
</comment>
<sequence length="125" mass="14074">MDKLILRELHFVARHGVLPIETETSQHFSATLELELPLAPAGETDRLDRTLDYCAVQAVVRKIIEGTHKKLIETLAESVARELLLAFPLLVAVTVEITKPRPPVDFQFAGVSVRIRRERSQLAPR</sequence>
<dbReference type="NCBIfam" id="TIGR00526">
    <property type="entry name" value="folB_dom"/>
    <property type="match status" value="1"/>
</dbReference>
<dbReference type="InterPro" id="IPR006156">
    <property type="entry name" value="Dihydroneopterin_aldolase"/>
</dbReference>
<dbReference type="UniPathway" id="UPA00077">
    <property type="reaction ID" value="UER00154"/>
</dbReference>
<dbReference type="InterPro" id="IPR043133">
    <property type="entry name" value="GTP-CH-I_C/QueF"/>
</dbReference>
<dbReference type="Proteomes" id="UP000007013">
    <property type="component" value="Chromosome"/>
</dbReference>
<dbReference type="STRING" id="452637.Oter_2349"/>
<dbReference type="SMART" id="SM00905">
    <property type="entry name" value="FolB"/>
    <property type="match status" value="1"/>
</dbReference>
<dbReference type="GO" id="GO:0005737">
    <property type="term" value="C:cytoplasm"/>
    <property type="evidence" value="ECO:0007669"/>
    <property type="project" value="TreeGrafter"/>
</dbReference>
<dbReference type="NCBIfam" id="TIGR00525">
    <property type="entry name" value="folB"/>
    <property type="match status" value="1"/>
</dbReference>
<keyword evidence="9" id="KW-1185">Reference proteome</keyword>
<dbReference type="GO" id="GO:0004150">
    <property type="term" value="F:dihydroneopterin aldolase activity"/>
    <property type="evidence" value="ECO:0007669"/>
    <property type="project" value="UniProtKB-UniRule"/>
</dbReference>
<dbReference type="SUPFAM" id="SSF55620">
    <property type="entry name" value="Tetrahydrobiopterin biosynthesis enzymes-like"/>
    <property type="match status" value="1"/>
</dbReference>
<reference evidence="8 9" key="1">
    <citation type="journal article" date="2011" name="J. Bacteriol.">
        <title>Genome sequence of the verrucomicrobium Opitutus terrae PB90-1, an abundant inhabitant of rice paddy soil ecosystems.</title>
        <authorList>
            <person name="van Passel M.W."/>
            <person name="Kant R."/>
            <person name="Palva A."/>
            <person name="Copeland A."/>
            <person name="Lucas S."/>
            <person name="Lapidus A."/>
            <person name="Glavina del Rio T."/>
            <person name="Pitluck S."/>
            <person name="Goltsman E."/>
            <person name="Clum A."/>
            <person name="Sun H."/>
            <person name="Schmutz J."/>
            <person name="Larimer F.W."/>
            <person name="Land M.L."/>
            <person name="Hauser L."/>
            <person name="Kyrpides N."/>
            <person name="Mikhailova N."/>
            <person name="Richardson P.P."/>
            <person name="Janssen P.H."/>
            <person name="de Vos W.M."/>
            <person name="Smidt H."/>
        </authorList>
    </citation>
    <scope>NUCLEOTIDE SEQUENCE [LARGE SCALE GENOMIC DNA]</scope>
    <source>
        <strain evidence="9">DSM 11246 / JCM 15787 / PB90-1</strain>
    </source>
</reference>
<evidence type="ECO:0000313" key="8">
    <source>
        <dbReference type="EMBL" id="ACB75631.1"/>
    </source>
</evidence>
<dbReference type="PANTHER" id="PTHR42844">
    <property type="entry name" value="DIHYDRONEOPTERIN ALDOLASE 1-RELATED"/>
    <property type="match status" value="1"/>
</dbReference>
<dbReference type="AlphaFoldDB" id="B1ZQM2"/>
<dbReference type="EC" id="4.1.2.25" evidence="6"/>
<dbReference type="Gene3D" id="3.30.1130.10">
    <property type="match status" value="1"/>
</dbReference>
<dbReference type="CDD" id="cd00534">
    <property type="entry name" value="DHNA_DHNTPE"/>
    <property type="match status" value="1"/>
</dbReference>
<accession>B1ZQM2</accession>
<dbReference type="RefSeq" id="WP_012375168.1">
    <property type="nucleotide sequence ID" value="NC_010571.1"/>
</dbReference>
<protein>
    <recommendedName>
        <fullName evidence="6">7,8-dihydroneopterin aldolase</fullName>
        <ecNumber evidence="6">4.1.2.25</ecNumber>
    </recommendedName>
</protein>
<dbReference type="EMBL" id="CP001032">
    <property type="protein sequence ID" value="ACB75631.1"/>
    <property type="molecule type" value="Genomic_DNA"/>
</dbReference>
<proteinExistence type="inferred from homology"/>
<feature type="domain" description="Dihydroneopterin aldolase/epimerase" evidence="7">
    <location>
        <begin position="4"/>
        <end position="117"/>
    </location>
</feature>
<evidence type="ECO:0000256" key="3">
    <source>
        <dbReference type="ARBA" id="ARBA00005708"/>
    </source>
</evidence>
<dbReference type="eggNOG" id="COG1539">
    <property type="taxonomic scope" value="Bacteria"/>
</dbReference>
<dbReference type="OrthoDB" id="9808041at2"/>
<dbReference type="InterPro" id="IPR006157">
    <property type="entry name" value="FolB_dom"/>
</dbReference>
<evidence type="ECO:0000256" key="4">
    <source>
        <dbReference type="ARBA" id="ARBA00022909"/>
    </source>
</evidence>
<dbReference type="PANTHER" id="PTHR42844:SF1">
    <property type="entry name" value="DIHYDRONEOPTERIN ALDOLASE 1-RELATED"/>
    <property type="match status" value="1"/>
</dbReference>
<comment type="pathway">
    <text evidence="2 6">Cofactor biosynthesis; tetrahydrofolate biosynthesis; 2-amino-4-hydroxy-6-hydroxymethyl-7,8-dihydropteridine diphosphate from 7,8-dihydroneopterin triphosphate: step 3/4.</text>
</comment>
<evidence type="ECO:0000259" key="7">
    <source>
        <dbReference type="SMART" id="SM00905"/>
    </source>
</evidence>
<dbReference type="Pfam" id="PF02152">
    <property type="entry name" value="FolB"/>
    <property type="match status" value="1"/>
</dbReference>
<evidence type="ECO:0000256" key="1">
    <source>
        <dbReference type="ARBA" id="ARBA00001353"/>
    </source>
</evidence>
<keyword evidence="5 6" id="KW-0456">Lyase</keyword>
<dbReference type="HOGENOM" id="CLU_112632_1_3_0"/>
<organism evidence="8 9">
    <name type="scientific">Opitutus terrae (strain DSM 11246 / JCM 15787 / PB90-1)</name>
    <dbReference type="NCBI Taxonomy" id="452637"/>
    <lineage>
        <taxon>Bacteria</taxon>
        <taxon>Pseudomonadati</taxon>
        <taxon>Verrucomicrobiota</taxon>
        <taxon>Opitutia</taxon>
        <taxon>Opitutales</taxon>
        <taxon>Opitutaceae</taxon>
        <taxon>Opitutus</taxon>
    </lineage>
</organism>
<gene>
    <name evidence="8" type="ordered locus">Oter_2349</name>
</gene>
<evidence type="ECO:0000313" key="9">
    <source>
        <dbReference type="Proteomes" id="UP000007013"/>
    </source>
</evidence>
<comment type="catalytic activity">
    <reaction evidence="1 6">
        <text>7,8-dihydroneopterin = 6-hydroxymethyl-7,8-dihydropterin + glycolaldehyde</text>
        <dbReference type="Rhea" id="RHEA:10540"/>
        <dbReference type="ChEBI" id="CHEBI:17001"/>
        <dbReference type="ChEBI" id="CHEBI:17071"/>
        <dbReference type="ChEBI" id="CHEBI:44841"/>
        <dbReference type="EC" id="4.1.2.25"/>
    </reaction>
</comment>
<evidence type="ECO:0000256" key="5">
    <source>
        <dbReference type="ARBA" id="ARBA00023239"/>
    </source>
</evidence>
<comment type="similarity">
    <text evidence="3 6">Belongs to the DHNA family.</text>
</comment>